<dbReference type="HOGENOM" id="CLU_006493_0_2_1"/>
<dbReference type="PRINTS" id="PR00097">
    <property type="entry name" value="ANTSNTHASEII"/>
</dbReference>
<keyword evidence="7" id="KW-0315">Glutamine amidotransferase</keyword>
<dbReference type="EC" id="2.6.1.85" evidence="4"/>
<dbReference type="Gene3D" id="3.40.50.880">
    <property type="match status" value="1"/>
</dbReference>
<dbReference type="InterPro" id="IPR017926">
    <property type="entry name" value="GATASE"/>
</dbReference>
<feature type="domain" description="Anthranilate synthase component I N-terminal" evidence="12">
    <location>
        <begin position="283"/>
        <end position="409"/>
    </location>
</feature>
<name>G7E5I0_MIXOS</name>
<keyword evidence="6" id="KW-0289">Folate biosynthesis</keyword>
<dbReference type="CDD" id="cd01743">
    <property type="entry name" value="GATase1_Anthranilate_Synthase"/>
    <property type="match status" value="1"/>
</dbReference>
<evidence type="ECO:0000256" key="7">
    <source>
        <dbReference type="ARBA" id="ARBA00022962"/>
    </source>
</evidence>
<evidence type="ECO:0000313" key="14">
    <source>
        <dbReference type="Proteomes" id="UP000009131"/>
    </source>
</evidence>
<dbReference type="SUPFAM" id="SSF56322">
    <property type="entry name" value="ADC synthase"/>
    <property type="match status" value="1"/>
</dbReference>
<dbReference type="Proteomes" id="UP000009131">
    <property type="component" value="Unassembled WGS sequence"/>
</dbReference>
<dbReference type="Pfam" id="PF00425">
    <property type="entry name" value="Chorismate_bind"/>
    <property type="match status" value="1"/>
</dbReference>
<dbReference type="InterPro" id="IPR006805">
    <property type="entry name" value="Anth_synth_I_N"/>
</dbReference>
<dbReference type="GO" id="GO:0000162">
    <property type="term" value="P:L-tryptophan biosynthetic process"/>
    <property type="evidence" value="ECO:0007669"/>
    <property type="project" value="TreeGrafter"/>
</dbReference>
<feature type="domain" description="Chorismate-utilising enzyme C-terminal" evidence="11">
    <location>
        <begin position="470"/>
        <end position="750"/>
    </location>
</feature>
<feature type="domain" description="Glutamine amidotransferase" evidence="10">
    <location>
        <begin position="11"/>
        <end position="211"/>
    </location>
</feature>
<evidence type="ECO:0000259" key="11">
    <source>
        <dbReference type="Pfam" id="PF00425"/>
    </source>
</evidence>
<dbReference type="Pfam" id="PF00117">
    <property type="entry name" value="GATase"/>
    <property type="match status" value="1"/>
</dbReference>
<evidence type="ECO:0000259" key="10">
    <source>
        <dbReference type="Pfam" id="PF00117"/>
    </source>
</evidence>
<organism evidence="13 14">
    <name type="scientific">Mixia osmundae (strain CBS 9802 / IAM 14324 / JCM 22182 / KY 12970)</name>
    <dbReference type="NCBI Taxonomy" id="764103"/>
    <lineage>
        <taxon>Eukaryota</taxon>
        <taxon>Fungi</taxon>
        <taxon>Dikarya</taxon>
        <taxon>Basidiomycota</taxon>
        <taxon>Pucciniomycotina</taxon>
        <taxon>Mixiomycetes</taxon>
        <taxon>Mixiales</taxon>
        <taxon>Mixiaceae</taxon>
        <taxon>Mixia</taxon>
    </lineage>
</organism>
<evidence type="ECO:0000256" key="9">
    <source>
        <dbReference type="ARBA" id="ARBA00031904"/>
    </source>
</evidence>
<keyword evidence="14" id="KW-1185">Reference proteome</keyword>
<dbReference type="PANTHER" id="PTHR11236:SF18">
    <property type="entry name" value="AMINODEOXYCHORISMATE SYNTHASE"/>
    <property type="match status" value="1"/>
</dbReference>
<dbReference type="InterPro" id="IPR015890">
    <property type="entry name" value="Chorismate_C"/>
</dbReference>
<dbReference type="PANTHER" id="PTHR11236">
    <property type="entry name" value="AMINOBENZOATE/ANTHRANILATE SYNTHASE"/>
    <property type="match status" value="1"/>
</dbReference>
<protein>
    <recommendedName>
        <fullName evidence="4">aminodeoxychorismate synthase</fullName>
        <ecNumber evidence="4">2.6.1.85</ecNumber>
    </recommendedName>
    <alternativeName>
        <fullName evidence="8">Para-aminobenzoate synthase</fullName>
    </alternativeName>
    <alternativeName>
        <fullName evidence="9">p-aminobenzoic acid synthase</fullName>
    </alternativeName>
</protein>
<dbReference type="UniPathway" id="UPA00077">
    <property type="reaction ID" value="UER00149"/>
</dbReference>
<evidence type="ECO:0000256" key="4">
    <source>
        <dbReference type="ARBA" id="ARBA00013139"/>
    </source>
</evidence>
<reference evidence="13 14" key="2">
    <citation type="journal article" date="2012" name="Open Biol.">
        <title>Characteristics of nucleosomes and linker DNA regions on the genome of the basidiomycete Mixia osmundae revealed by mono- and dinucleosome mapping.</title>
        <authorList>
            <person name="Nishida H."/>
            <person name="Kondo S."/>
            <person name="Matsumoto T."/>
            <person name="Suzuki Y."/>
            <person name="Yoshikawa H."/>
            <person name="Taylor T.D."/>
            <person name="Sugiyama J."/>
        </authorList>
    </citation>
    <scope>NUCLEOTIDE SEQUENCE [LARGE SCALE GENOMIC DNA]</scope>
    <source>
        <strain evidence="14">CBS 9802 / IAM 14324 / JCM 22182 / KY 12970</strain>
    </source>
</reference>
<dbReference type="InterPro" id="IPR005801">
    <property type="entry name" value="ADC_synthase"/>
</dbReference>
<dbReference type="InterPro" id="IPR006221">
    <property type="entry name" value="TrpG/PapA_dom"/>
</dbReference>
<comment type="pathway">
    <text evidence="2">Cofactor biosynthesis; tetrahydrofolate biosynthesis; 4-aminobenzoate from chorismate: step 1/2.</text>
</comment>
<evidence type="ECO:0000256" key="3">
    <source>
        <dbReference type="ARBA" id="ARBA00005970"/>
    </source>
</evidence>
<dbReference type="SUPFAM" id="SSF52317">
    <property type="entry name" value="Class I glutamine amidotransferase-like"/>
    <property type="match status" value="1"/>
</dbReference>
<keyword evidence="5" id="KW-0808">Transferase</keyword>
<evidence type="ECO:0000259" key="12">
    <source>
        <dbReference type="Pfam" id="PF04715"/>
    </source>
</evidence>
<comment type="similarity">
    <text evidence="3">In the C-terminal section; belongs to the anthranilate synthase component I family.</text>
</comment>
<dbReference type="AlphaFoldDB" id="G7E5I0"/>
<accession>G7E5I0</accession>
<dbReference type="Pfam" id="PF04715">
    <property type="entry name" value="Anth_synt_I_N"/>
    <property type="match status" value="1"/>
</dbReference>
<comment type="catalytic activity">
    <reaction evidence="1">
        <text>chorismate + L-glutamine = 4-amino-4-deoxychorismate + L-glutamate</text>
        <dbReference type="Rhea" id="RHEA:11672"/>
        <dbReference type="ChEBI" id="CHEBI:29748"/>
        <dbReference type="ChEBI" id="CHEBI:29985"/>
        <dbReference type="ChEBI" id="CHEBI:58359"/>
        <dbReference type="ChEBI" id="CHEBI:58406"/>
        <dbReference type="EC" id="2.6.1.85"/>
    </reaction>
</comment>
<dbReference type="EMBL" id="BABT02000150">
    <property type="protein sequence ID" value="GAA98090.1"/>
    <property type="molecule type" value="Genomic_DNA"/>
</dbReference>
<evidence type="ECO:0000256" key="2">
    <source>
        <dbReference type="ARBA" id="ARBA00005009"/>
    </source>
</evidence>
<dbReference type="GO" id="GO:0046820">
    <property type="term" value="F:4-amino-4-deoxychorismate synthase activity"/>
    <property type="evidence" value="ECO:0007669"/>
    <property type="project" value="UniProtKB-EC"/>
</dbReference>
<reference evidence="13 14" key="1">
    <citation type="journal article" date="2011" name="J. Gen. Appl. Microbiol.">
        <title>Draft genome sequencing of the enigmatic basidiomycete Mixia osmundae.</title>
        <authorList>
            <person name="Nishida H."/>
            <person name="Nagatsuka Y."/>
            <person name="Sugiyama J."/>
        </authorList>
    </citation>
    <scope>NUCLEOTIDE SEQUENCE [LARGE SCALE GENOMIC DNA]</scope>
    <source>
        <strain evidence="14">CBS 9802 / IAM 14324 / JCM 22182 / KY 12970</strain>
    </source>
</reference>
<dbReference type="PRINTS" id="PR00096">
    <property type="entry name" value="GATASE"/>
</dbReference>
<dbReference type="PRINTS" id="PR00099">
    <property type="entry name" value="CPSGATASE"/>
</dbReference>
<dbReference type="InParanoid" id="G7E5I0"/>
<dbReference type="OMA" id="TQWHPES"/>
<dbReference type="InterPro" id="IPR019999">
    <property type="entry name" value="Anth_synth_I-like"/>
</dbReference>
<dbReference type="GO" id="GO:0005737">
    <property type="term" value="C:cytoplasm"/>
    <property type="evidence" value="ECO:0007669"/>
    <property type="project" value="TreeGrafter"/>
</dbReference>
<dbReference type="InterPro" id="IPR029062">
    <property type="entry name" value="Class_I_gatase-like"/>
</dbReference>
<dbReference type="GO" id="GO:0046656">
    <property type="term" value="P:folic acid biosynthetic process"/>
    <property type="evidence" value="ECO:0007669"/>
    <property type="project" value="UniProtKB-KW"/>
</dbReference>
<sequence>MDSKPLQARILILDHHDSYTNNLLHLLTRHPLNYTDAELERRILVRHHDTLTWDQLSHDILPEIDIVILSPGPGRPDRLEDFGLAHRLLRECDKPIFGICLGHQGMATAFGGLIDSEPDLVHGQVCQIQIESSQGLFKDLPPVFDAVRYNSLTVSEPDLPHELQITAYSTSPDGRPSIMGLQHTSKPIWGVQFHPESVASTYGANILSNFLDMATRHLDLQEDRALSHKLQVSSATHCRDTVKPLLANVKTASMAAHQFQAANPKEPAQVFQTMCQGIAPGLGEIWLDSARPTAHSRWSYLGIPSAALSYRLQERVCTLKSISGQIEETLLSNDQSFWSYASDLHRHLADVTDVSSECDIPVGWYGYLGYELKRESLPAEYHADPARQADAQLLFCPRVLAYDHELRTWHARVLTGRAELHGIQFAVDEAAAAEWLKTVEHFLNSGDTTQAIQAAALPAATSCVPVIQGSQYRRKIDQTRSYIQAGESYELNLTNKFDLVPHQATKIDPFATYLQLRANNPAPFAAYLALPGLRVLCSSPERLLQIWPTRDNFEERRIQMKPIKGTAQRNKLDALKDAQIAKTLQRDPKERAEGLMIVDLIRAEMASFCHPSSIEVDKLWAIESFETVHQLVSTISGTLKAQVGPFEAIKRCFPPGSMTGAPKLRTMQLLEDLEDYKPRGIYSGALGFISIDDRVDLSVVIRTLTIATPEHDNVESRAFDSDQLHMSIGAGGAITWLSDREAEWQEACLKAASVAKSLGVATPS</sequence>
<dbReference type="eggNOG" id="KOG1224">
    <property type="taxonomic scope" value="Eukaryota"/>
</dbReference>
<dbReference type="OrthoDB" id="64220at2759"/>
<proteinExistence type="inferred from homology"/>
<evidence type="ECO:0000256" key="5">
    <source>
        <dbReference type="ARBA" id="ARBA00022679"/>
    </source>
</evidence>
<dbReference type="Gene3D" id="3.60.120.10">
    <property type="entry name" value="Anthranilate synthase"/>
    <property type="match status" value="1"/>
</dbReference>
<evidence type="ECO:0000256" key="1">
    <source>
        <dbReference type="ARBA" id="ARBA00001000"/>
    </source>
</evidence>
<gene>
    <name evidence="13" type="primary">Mo04772</name>
    <name evidence="13" type="ORF">E5Q_04772</name>
</gene>
<dbReference type="PROSITE" id="PS51273">
    <property type="entry name" value="GATASE_TYPE_1"/>
    <property type="match status" value="1"/>
</dbReference>
<dbReference type="STRING" id="764103.G7E5I0"/>
<dbReference type="GO" id="GO:0046654">
    <property type="term" value="P:tetrahydrofolate biosynthetic process"/>
    <property type="evidence" value="ECO:0007669"/>
    <property type="project" value="UniProtKB-UniPathway"/>
</dbReference>
<dbReference type="RefSeq" id="XP_014569368.1">
    <property type="nucleotide sequence ID" value="XM_014713882.1"/>
</dbReference>
<evidence type="ECO:0000256" key="8">
    <source>
        <dbReference type="ARBA" id="ARBA00031329"/>
    </source>
</evidence>
<dbReference type="FunCoup" id="G7E5I0">
    <property type="interactions" value="107"/>
</dbReference>
<dbReference type="NCBIfam" id="TIGR00566">
    <property type="entry name" value="trpG_papA"/>
    <property type="match status" value="1"/>
</dbReference>
<dbReference type="GO" id="GO:0008153">
    <property type="term" value="P:4-aminobenzoate biosynthetic process"/>
    <property type="evidence" value="ECO:0007669"/>
    <property type="project" value="TreeGrafter"/>
</dbReference>
<comment type="caution">
    <text evidence="13">The sequence shown here is derived from an EMBL/GenBank/DDBJ whole genome shotgun (WGS) entry which is preliminary data.</text>
</comment>
<evidence type="ECO:0000313" key="13">
    <source>
        <dbReference type="EMBL" id="GAA98090.1"/>
    </source>
</evidence>
<evidence type="ECO:0000256" key="6">
    <source>
        <dbReference type="ARBA" id="ARBA00022909"/>
    </source>
</evidence>